<dbReference type="EMBL" id="CP124577">
    <property type="protein sequence ID" value="WZE66802.1"/>
    <property type="molecule type" value="Genomic_DNA"/>
</dbReference>
<dbReference type="AlphaFoldDB" id="A0AAU6RA07"/>
<proteinExistence type="predicted"/>
<reference evidence="1" key="1">
    <citation type="submission" date="2023-04" db="EMBL/GenBank/DDBJ databases">
        <title>Macrococci isolated from food, foodproducing animals, and human clinical materials.</title>
        <authorList>
            <person name="Maslanova I."/>
            <person name="Svec P."/>
            <person name="Sedlacek I."/>
            <person name="Novakova D."/>
            <person name="Keller J.E."/>
            <person name="Schwendener S."/>
            <person name="Finstrlova A."/>
            <person name="Botka T."/>
            <person name="Kovarovic V."/>
            <person name="Petras P."/>
            <person name="Perreten V."/>
            <person name="Pantucek R."/>
        </authorList>
    </citation>
    <scope>NUCLEOTIDE SEQUENCE</scope>
    <source>
        <strain evidence="2">NRL/St 13/116</strain>
        <strain evidence="1">NRL/St 21/332</strain>
    </source>
</reference>
<gene>
    <name evidence="2" type="ORF">QA540_00630</name>
    <name evidence="1" type="ORF">QA541_00630</name>
</gene>
<evidence type="ECO:0000313" key="2">
    <source>
        <dbReference type="EMBL" id="WZE68938.1"/>
    </source>
</evidence>
<evidence type="ECO:0008006" key="3">
    <source>
        <dbReference type="Google" id="ProtNLM"/>
    </source>
</evidence>
<dbReference type="EMBL" id="CP124585">
    <property type="protein sequence ID" value="WZE68938.1"/>
    <property type="molecule type" value="Genomic_DNA"/>
</dbReference>
<protein>
    <recommendedName>
        <fullName evidence="3">Genomic island nu Sa alpha2</fullName>
    </recommendedName>
</protein>
<name>A0AAU6RA07_9STAP</name>
<dbReference type="RefSeq" id="WP_420494077.1">
    <property type="nucleotide sequence ID" value="NZ_CP124577.1"/>
</dbReference>
<organism evidence="1">
    <name type="scientific">Macrococcus psychrotolerans</name>
    <dbReference type="NCBI Taxonomy" id="3039389"/>
    <lineage>
        <taxon>Bacteria</taxon>
        <taxon>Bacillati</taxon>
        <taxon>Bacillota</taxon>
        <taxon>Bacilli</taxon>
        <taxon>Bacillales</taxon>
        <taxon>Staphylococcaceae</taxon>
        <taxon>Macrococcus</taxon>
    </lineage>
</organism>
<sequence>MNTFHIALKRLPEEVQEMIMDKKLNDVLMYFMEHEVQDYYLMKYLSNIAHLKDEVEYHEMVASIYHFHFNYEVDAYDAAYYHYWRSLELTSFNDIELLEEFLQILDEPDFDIIEEENIEYVKNQIRLLEKESIIRL</sequence>
<evidence type="ECO:0000313" key="1">
    <source>
        <dbReference type="EMBL" id="WZE66802.1"/>
    </source>
</evidence>
<accession>A0AAU6RA07</accession>
<accession>A0AAU6RFP9</accession>